<dbReference type="Pfam" id="PF03989">
    <property type="entry name" value="DNA_gyraseA_C"/>
    <property type="match status" value="1"/>
</dbReference>
<dbReference type="Gene3D" id="2.120.10.90">
    <property type="entry name" value="DNA gyrase/topoisomerase IV, subunit A, C-terminal"/>
    <property type="match status" value="1"/>
</dbReference>
<accession>A0A380NXB8</accession>
<gene>
    <name evidence="2" type="ORF">NCTC13645_00189</name>
</gene>
<dbReference type="GO" id="GO:0003677">
    <property type="term" value="F:DNA binding"/>
    <property type="evidence" value="ECO:0007669"/>
    <property type="project" value="InterPro"/>
</dbReference>
<dbReference type="GO" id="GO:0006265">
    <property type="term" value="P:DNA topological change"/>
    <property type="evidence" value="ECO:0007669"/>
    <property type="project" value="InterPro"/>
</dbReference>
<proteinExistence type="predicted"/>
<dbReference type="AlphaFoldDB" id="A0A380NXB8"/>
<dbReference type="GO" id="GO:0005524">
    <property type="term" value="F:ATP binding"/>
    <property type="evidence" value="ECO:0007669"/>
    <property type="project" value="InterPro"/>
</dbReference>
<protein>
    <submittedName>
        <fullName evidence="2">DNA gyrase subunit A</fullName>
    </submittedName>
</protein>
<reference evidence="2 3" key="1">
    <citation type="submission" date="2018-06" db="EMBL/GenBank/DDBJ databases">
        <authorList>
            <consortium name="Pathogen Informatics"/>
            <person name="Doyle S."/>
        </authorList>
    </citation>
    <scope>NUCLEOTIDE SEQUENCE [LARGE SCALE GENOMIC DNA]</scope>
    <source>
        <strain evidence="2 3">NCTC13645</strain>
    </source>
</reference>
<evidence type="ECO:0000313" key="2">
    <source>
        <dbReference type="EMBL" id="SUP52305.1"/>
    </source>
</evidence>
<dbReference type="InterPro" id="IPR035516">
    <property type="entry name" value="Gyrase/topoIV_suA_C"/>
</dbReference>
<evidence type="ECO:0000256" key="1">
    <source>
        <dbReference type="SAM" id="MobiDB-lite"/>
    </source>
</evidence>
<dbReference type="Proteomes" id="UP000254621">
    <property type="component" value="Unassembled WGS sequence"/>
</dbReference>
<feature type="region of interest" description="Disordered" evidence="1">
    <location>
        <begin position="64"/>
        <end position="84"/>
    </location>
</feature>
<name>A0A380NXB8_WEIVI</name>
<evidence type="ECO:0000313" key="3">
    <source>
        <dbReference type="Proteomes" id="UP000254621"/>
    </source>
</evidence>
<dbReference type="GO" id="GO:0003916">
    <property type="term" value="F:DNA topoisomerase activity"/>
    <property type="evidence" value="ECO:0007669"/>
    <property type="project" value="InterPro"/>
</dbReference>
<organism evidence="2 3">
    <name type="scientific">Weissella viridescens</name>
    <name type="common">Lactobacillus viridescens</name>
    <dbReference type="NCBI Taxonomy" id="1629"/>
    <lineage>
        <taxon>Bacteria</taxon>
        <taxon>Bacillati</taxon>
        <taxon>Bacillota</taxon>
        <taxon>Bacilli</taxon>
        <taxon>Lactobacillales</taxon>
        <taxon>Lactobacillaceae</taxon>
        <taxon>Weissella</taxon>
    </lineage>
</organism>
<dbReference type="InterPro" id="IPR006691">
    <property type="entry name" value="GyrA/parC_rep"/>
</dbReference>
<sequence length="84" mass="9036">MIRFSVDAVSETGRATQGVRLIRLDGDSKVATFTTVDPDPDADAAVDEEIETVVVDVVDEPAEAVNSQTEQVEALLDRAEDDSE</sequence>
<dbReference type="SUPFAM" id="SSF101904">
    <property type="entry name" value="GyrA/ParC C-terminal domain-like"/>
    <property type="match status" value="1"/>
</dbReference>
<dbReference type="EMBL" id="UHIV01000001">
    <property type="protein sequence ID" value="SUP52305.1"/>
    <property type="molecule type" value="Genomic_DNA"/>
</dbReference>